<evidence type="ECO:0000256" key="5">
    <source>
        <dbReference type="ARBA" id="ARBA00023141"/>
    </source>
</evidence>
<keyword evidence="11" id="KW-1185">Reference proteome</keyword>
<dbReference type="HAMAP" id="MF_00131">
    <property type="entry name" value="Trp_synth_alpha"/>
    <property type="match status" value="1"/>
</dbReference>
<proteinExistence type="inferred from homology"/>
<feature type="active site" description="Proton acceptor" evidence="8">
    <location>
        <position position="59"/>
    </location>
</feature>
<evidence type="ECO:0000256" key="1">
    <source>
        <dbReference type="ARBA" id="ARBA00004733"/>
    </source>
</evidence>
<dbReference type="CDD" id="cd04724">
    <property type="entry name" value="Tryptophan_synthase_alpha"/>
    <property type="match status" value="1"/>
</dbReference>
<dbReference type="Pfam" id="PF00290">
    <property type="entry name" value="Trp_syntA"/>
    <property type="match status" value="1"/>
</dbReference>
<keyword evidence="4 8" id="KW-0822">Tryptophan biosynthesis</keyword>
<keyword evidence="5 8" id="KW-0057">Aromatic amino acid biosynthesis</keyword>
<protein>
    <recommendedName>
        <fullName evidence="8">Tryptophan synthase alpha chain</fullName>
        <ecNumber evidence="8">4.2.1.20</ecNumber>
    </recommendedName>
</protein>
<evidence type="ECO:0000313" key="11">
    <source>
        <dbReference type="Proteomes" id="UP001500427"/>
    </source>
</evidence>
<evidence type="ECO:0000256" key="4">
    <source>
        <dbReference type="ARBA" id="ARBA00022822"/>
    </source>
</evidence>
<dbReference type="InterPro" id="IPR011060">
    <property type="entry name" value="RibuloseP-bd_barrel"/>
</dbReference>
<organism evidence="10 11">
    <name type="scientific">Terrabacter aeriphilus</name>
    <dbReference type="NCBI Taxonomy" id="515662"/>
    <lineage>
        <taxon>Bacteria</taxon>
        <taxon>Bacillati</taxon>
        <taxon>Actinomycetota</taxon>
        <taxon>Actinomycetes</taxon>
        <taxon>Micrococcales</taxon>
        <taxon>Intrasporangiaceae</taxon>
        <taxon>Terrabacter</taxon>
    </lineage>
</organism>
<comment type="subunit">
    <text evidence="2 8">Tetramer of two alpha and two beta chains.</text>
</comment>
<dbReference type="EC" id="4.2.1.20" evidence="8"/>
<keyword evidence="3 8" id="KW-0028">Amino-acid biosynthesis</keyword>
<keyword evidence="6 8" id="KW-0456">Lyase</keyword>
<dbReference type="InterPro" id="IPR002028">
    <property type="entry name" value="Trp_synthase_suA"/>
</dbReference>
<dbReference type="PANTHER" id="PTHR43406:SF1">
    <property type="entry name" value="TRYPTOPHAN SYNTHASE ALPHA CHAIN, CHLOROPLASTIC"/>
    <property type="match status" value="1"/>
</dbReference>
<dbReference type="Proteomes" id="UP001500427">
    <property type="component" value="Unassembled WGS sequence"/>
</dbReference>
<dbReference type="SUPFAM" id="SSF51366">
    <property type="entry name" value="Ribulose-phoshate binding barrel"/>
    <property type="match status" value="1"/>
</dbReference>
<comment type="caution">
    <text evidence="10">The sequence shown here is derived from an EMBL/GenBank/DDBJ whole genome shotgun (WGS) entry which is preliminary data.</text>
</comment>
<comment type="catalytic activity">
    <reaction evidence="7 8">
        <text>(1S,2R)-1-C-(indol-3-yl)glycerol 3-phosphate + L-serine = D-glyceraldehyde 3-phosphate + L-tryptophan + H2O</text>
        <dbReference type="Rhea" id="RHEA:10532"/>
        <dbReference type="ChEBI" id="CHEBI:15377"/>
        <dbReference type="ChEBI" id="CHEBI:33384"/>
        <dbReference type="ChEBI" id="CHEBI:57912"/>
        <dbReference type="ChEBI" id="CHEBI:58866"/>
        <dbReference type="ChEBI" id="CHEBI:59776"/>
        <dbReference type="EC" id="4.2.1.20"/>
    </reaction>
</comment>
<evidence type="ECO:0000256" key="9">
    <source>
        <dbReference type="RuleBase" id="RU003662"/>
    </source>
</evidence>
<gene>
    <name evidence="8 10" type="primary">trpA</name>
    <name evidence="10" type="ORF">GCM10023258_00960</name>
</gene>
<dbReference type="PANTHER" id="PTHR43406">
    <property type="entry name" value="TRYPTOPHAN SYNTHASE, ALPHA CHAIN"/>
    <property type="match status" value="1"/>
</dbReference>
<sequence length="266" mass="27365">MSVAGIIEACREQGRPALVGYLPVGFPTVEGSIAAMKVLVDSGVDIVEIGVPYSDPVMDGPVIQDAAVRALENGVHLTDIFTAAREVSGAGAGALVMTYWNPVMRYGVERFAADLAAAGGAGLITPDLIPDEAADWIAAADAHDLDKVFLVAPSSTPERLEAVTSRCRGFVYATAVMGVTGARASVGAAADALVSRTREHTDLPVCVGLGVSTGDQAAEVGRYADGVIVGSALVRCLTEAESEEQGLEALGALARELADGVRRSRA</sequence>
<dbReference type="PROSITE" id="PS00167">
    <property type="entry name" value="TRP_SYNTHASE_ALPHA"/>
    <property type="match status" value="1"/>
</dbReference>
<dbReference type="InterPro" id="IPR013785">
    <property type="entry name" value="Aldolase_TIM"/>
</dbReference>
<evidence type="ECO:0000256" key="3">
    <source>
        <dbReference type="ARBA" id="ARBA00022605"/>
    </source>
</evidence>
<feature type="active site" description="Proton acceptor" evidence="8">
    <location>
        <position position="48"/>
    </location>
</feature>
<evidence type="ECO:0000256" key="7">
    <source>
        <dbReference type="ARBA" id="ARBA00049047"/>
    </source>
</evidence>
<dbReference type="EMBL" id="BAABIW010000001">
    <property type="protein sequence ID" value="GAA5015900.1"/>
    <property type="molecule type" value="Genomic_DNA"/>
</dbReference>
<accession>A0ABP9IZN8</accession>
<evidence type="ECO:0000256" key="2">
    <source>
        <dbReference type="ARBA" id="ARBA00011270"/>
    </source>
</evidence>
<comment type="function">
    <text evidence="8">The alpha subunit is responsible for the aldol cleavage of indoleglycerol phosphate to indole and glyceraldehyde 3-phosphate.</text>
</comment>
<name>A0ABP9IZN8_9MICO</name>
<evidence type="ECO:0000256" key="8">
    <source>
        <dbReference type="HAMAP-Rule" id="MF_00131"/>
    </source>
</evidence>
<reference evidence="11" key="1">
    <citation type="journal article" date="2019" name="Int. J. Syst. Evol. Microbiol.">
        <title>The Global Catalogue of Microorganisms (GCM) 10K type strain sequencing project: providing services to taxonomists for standard genome sequencing and annotation.</title>
        <authorList>
            <consortium name="The Broad Institute Genomics Platform"/>
            <consortium name="The Broad Institute Genome Sequencing Center for Infectious Disease"/>
            <person name="Wu L."/>
            <person name="Ma J."/>
        </authorList>
    </citation>
    <scope>NUCLEOTIDE SEQUENCE [LARGE SCALE GENOMIC DNA]</scope>
    <source>
        <strain evidence="11">JCM 17687</strain>
    </source>
</reference>
<comment type="pathway">
    <text evidence="1 8">Amino-acid biosynthesis; L-tryptophan biosynthesis; L-tryptophan from chorismate: step 5/5.</text>
</comment>
<comment type="similarity">
    <text evidence="8 9">Belongs to the TrpA family.</text>
</comment>
<evidence type="ECO:0000256" key="6">
    <source>
        <dbReference type="ARBA" id="ARBA00023239"/>
    </source>
</evidence>
<dbReference type="Gene3D" id="3.20.20.70">
    <property type="entry name" value="Aldolase class I"/>
    <property type="match status" value="1"/>
</dbReference>
<dbReference type="InterPro" id="IPR018204">
    <property type="entry name" value="Trp_synthase_alpha_AS"/>
</dbReference>
<dbReference type="NCBIfam" id="TIGR00262">
    <property type="entry name" value="trpA"/>
    <property type="match status" value="1"/>
</dbReference>
<dbReference type="RefSeq" id="WP_345505454.1">
    <property type="nucleotide sequence ID" value="NZ_BAABIW010000001.1"/>
</dbReference>
<evidence type="ECO:0000313" key="10">
    <source>
        <dbReference type="EMBL" id="GAA5015900.1"/>
    </source>
</evidence>